<dbReference type="SUPFAM" id="SSF56420">
    <property type="entry name" value="Peptide deformylase"/>
    <property type="match status" value="1"/>
</dbReference>
<dbReference type="EMBL" id="DYZL01000213">
    <property type="protein sequence ID" value="HJH44262.1"/>
    <property type="molecule type" value="Genomic_DNA"/>
</dbReference>
<comment type="caution">
    <text evidence="2">The sequence shown here is derived from an EMBL/GenBank/DDBJ whole genome shotgun (WGS) entry which is preliminary data.</text>
</comment>
<dbReference type="InterPro" id="IPR036821">
    <property type="entry name" value="Peptide_deformylase_sf"/>
</dbReference>
<evidence type="ECO:0000313" key="3">
    <source>
        <dbReference type="Proteomes" id="UP000789325"/>
    </source>
</evidence>
<dbReference type="GO" id="GO:0042586">
    <property type="term" value="F:peptide deformylase activity"/>
    <property type="evidence" value="ECO:0007669"/>
    <property type="project" value="InterPro"/>
</dbReference>
<protein>
    <submittedName>
        <fullName evidence="2">Peptide deformylase</fullName>
    </submittedName>
</protein>
<reference evidence="2" key="2">
    <citation type="submission" date="2021-09" db="EMBL/GenBank/DDBJ databases">
        <authorList>
            <person name="Gilroy R."/>
        </authorList>
    </citation>
    <scope>NUCLEOTIDE SEQUENCE</scope>
    <source>
        <strain evidence="2">USAMLcec12-2067</strain>
    </source>
</reference>
<dbReference type="PANTHER" id="PTHR10458">
    <property type="entry name" value="PEPTIDE DEFORMYLASE"/>
    <property type="match status" value="1"/>
</dbReference>
<comment type="similarity">
    <text evidence="1">Belongs to the polypeptide deformylase family.</text>
</comment>
<evidence type="ECO:0000256" key="1">
    <source>
        <dbReference type="ARBA" id="ARBA00010759"/>
    </source>
</evidence>
<dbReference type="InterPro" id="IPR023635">
    <property type="entry name" value="Peptide_deformylase"/>
</dbReference>
<dbReference type="PANTHER" id="PTHR10458:SF22">
    <property type="entry name" value="PEPTIDE DEFORMYLASE"/>
    <property type="match status" value="1"/>
</dbReference>
<accession>A0A9D2VML4</accession>
<dbReference type="AlphaFoldDB" id="A0A9D2VML4"/>
<dbReference type="Gene3D" id="3.90.45.10">
    <property type="entry name" value="Peptide deformylase"/>
    <property type="match status" value="1"/>
</dbReference>
<dbReference type="Proteomes" id="UP000789325">
    <property type="component" value="Unassembled WGS sequence"/>
</dbReference>
<dbReference type="PRINTS" id="PR01576">
    <property type="entry name" value="PDEFORMYLASE"/>
</dbReference>
<name>A0A9D2VML4_9ACTN</name>
<gene>
    <name evidence="2" type="ORF">K8V16_10785</name>
</gene>
<organism evidence="2 3">
    <name type="scientific">Rubneribacter badeniensis</name>
    <dbReference type="NCBI Taxonomy" id="2070688"/>
    <lineage>
        <taxon>Bacteria</taxon>
        <taxon>Bacillati</taxon>
        <taxon>Actinomycetota</taxon>
        <taxon>Coriobacteriia</taxon>
        <taxon>Eggerthellales</taxon>
        <taxon>Eggerthellaceae</taxon>
        <taxon>Rubneribacter</taxon>
    </lineage>
</organism>
<dbReference type="Pfam" id="PF01327">
    <property type="entry name" value="Pep_deformylase"/>
    <property type="match status" value="1"/>
</dbReference>
<sequence>MIKELVKDEALLSKPCEAATADDVDVAQDLLDTLASLEDAACLAANQIGVAKSIVAYLDENDEAHVMYNPVLKLALGAFKTTEGCLTRDEESKVTRFDRIKVAYDELADGALKPRKRDFTGWTAQIVQHMIDHCKGKLV</sequence>
<evidence type="ECO:0000313" key="2">
    <source>
        <dbReference type="EMBL" id="HJH44262.1"/>
    </source>
</evidence>
<reference evidence="2" key="1">
    <citation type="journal article" date="2021" name="PeerJ">
        <title>Extensive microbial diversity within the chicken gut microbiome revealed by metagenomics and culture.</title>
        <authorList>
            <person name="Gilroy R."/>
            <person name="Ravi A."/>
            <person name="Getino M."/>
            <person name="Pursley I."/>
            <person name="Horton D.L."/>
            <person name="Alikhan N.F."/>
            <person name="Baker D."/>
            <person name="Gharbi K."/>
            <person name="Hall N."/>
            <person name="Watson M."/>
            <person name="Adriaenssens E.M."/>
            <person name="Foster-Nyarko E."/>
            <person name="Jarju S."/>
            <person name="Secka A."/>
            <person name="Antonio M."/>
            <person name="Oren A."/>
            <person name="Chaudhuri R.R."/>
            <person name="La Ragione R."/>
            <person name="Hildebrand F."/>
            <person name="Pallen M.J."/>
        </authorList>
    </citation>
    <scope>NUCLEOTIDE SEQUENCE</scope>
    <source>
        <strain evidence="2">USAMLcec12-2067</strain>
    </source>
</reference>
<proteinExistence type="inferred from homology"/>